<dbReference type="AlphaFoldDB" id="L7LPV2"/>
<organism evidence="5">
    <name type="scientific">Rhipicephalus pulchellus</name>
    <name type="common">Yellow backed tick</name>
    <name type="synonym">Dermacentor pulchellus</name>
    <dbReference type="NCBI Taxonomy" id="72859"/>
    <lineage>
        <taxon>Eukaryota</taxon>
        <taxon>Metazoa</taxon>
        <taxon>Ecdysozoa</taxon>
        <taxon>Arthropoda</taxon>
        <taxon>Chelicerata</taxon>
        <taxon>Arachnida</taxon>
        <taxon>Acari</taxon>
        <taxon>Parasitiformes</taxon>
        <taxon>Ixodida</taxon>
        <taxon>Ixodoidea</taxon>
        <taxon>Ixodidae</taxon>
        <taxon>Rhipicephalinae</taxon>
        <taxon>Rhipicephalus</taxon>
        <taxon>Rhipicephalus</taxon>
    </lineage>
</organism>
<feature type="domain" description="Single" evidence="4">
    <location>
        <begin position="41"/>
        <end position="100"/>
    </location>
</feature>
<dbReference type="SMART" id="SM01318">
    <property type="entry name" value="SVWC"/>
    <property type="match status" value="2"/>
</dbReference>
<dbReference type="PANTHER" id="PTHR39957">
    <property type="entry name" value="AT09846P1-RELATED"/>
    <property type="match status" value="1"/>
</dbReference>
<feature type="chain" id="PRO_5003980294" evidence="3">
    <location>
        <begin position="20"/>
        <end position="173"/>
    </location>
</feature>
<feature type="domain" description="Single" evidence="4">
    <location>
        <begin position="107"/>
        <end position="171"/>
    </location>
</feature>
<feature type="signal peptide" evidence="3">
    <location>
        <begin position="1"/>
        <end position="19"/>
    </location>
</feature>
<dbReference type="Pfam" id="PF15430">
    <property type="entry name" value="SVWC"/>
    <property type="match status" value="2"/>
</dbReference>
<keyword evidence="3" id="KW-0732">Signal</keyword>
<dbReference type="InterPro" id="IPR029277">
    <property type="entry name" value="SVWC_dom"/>
</dbReference>
<accession>L7LPV2</accession>
<sequence>MLASGSLVVYLSCLSLTLAMMFFDNVQIIPFDGVLVNKGQCFFGGILFSGVKSFPNKCQSWTCHANTSTVVVVRCGVKPWSCYRLGGPDQPFPKCCKIVCDTNKYMCITASGRIMRDGEIIYSTKPCAKYICQRGVLVTVTCQQYLDKKCSASLVDPREPFPTCCGVGKVCTR</sequence>
<keyword evidence="2" id="KW-0964">Secreted</keyword>
<dbReference type="GO" id="GO:0005576">
    <property type="term" value="C:extracellular region"/>
    <property type="evidence" value="ECO:0007669"/>
    <property type="project" value="UniProtKB-SubCell"/>
</dbReference>
<dbReference type="PANTHER" id="PTHR39957:SF1">
    <property type="entry name" value="AT09846P1-RELATED"/>
    <property type="match status" value="1"/>
</dbReference>
<name>L7LPV2_RHIPC</name>
<protein>
    <submittedName>
        <fullName evidence="5">Putative 8.9 kDa family member</fullName>
    </submittedName>
</protein>
<dbReference type="InterPro" id="IPR053308">
    <property type="entry name" value="Vago-like"/>
</dbReference>
<evidence type="ECO:0000256" key="3">
    <source>
        <dbReference type="SAM" id="SignalP"/>
    </source>
</evidence>
<proteinExistence type="evidence at transcript level"/>
<reference evidence="5" key="2">
    <citation type="journal article" date="2015" name="J. Proteomics">
        <title>Sexual differences in the sialomes of the zebra tick, Rhipicephalus pulchellus.</title>
        <authorList>
            <person name="Tan A.W."/>
            <person name="Francischetti I.M."/>
            <person name="Slovak M."/>
            <person name="Kini R.M."/>
            <person name="Ribeiro J.M."/>
        </authorList>
    </citation>
    <scope>NUCLEOTIDE SEQUENCE</scope>
    <source>
        <tissue evidence="5">Salivary gland</tissue>
    </source>
</reference>
<evidence type="ECO:0000313" key="5">
    <source>
        <dbReference type="EMBL" id="JAA53931.1"/>
    </source>
</evidence>
<evidence type="ECO:0000256" key="2">
    <source>
        <dbReference type="ARBA" id="ARBA00022525"/>
    </source>
</evidence>
<dbReference type="EMBL" id="GACK01011103">
    <property type="protein sequence ID" value="JAA53931.1"/>
    <property type="molecule type" value="mRNA"/>
</dbReference>
<evidence type="ECO:0000259" key="4">
    <source>
        <dbReference type="SMART" id="SM01318"/>
    </source>
</evidence>
<evidence type="ECO:0000256" key="1">
    <source>
        <dbReference type="ARBA" id="ARBA00004613"/>
    </source>
</evidence>
<reference evidence="5" key="1">
    <citation type="submission" date="2012-11" db="EMBL/GenBank/DDBJ databases">
        <authorList>
            <person name="Lucero-Rivera Y.E."/>
            <person name="Tovar-Ramirez D."/>
        </authorList>
    </citation>
    <scope>NUCLEOTIDE SEQUENCE</scope>
    <source>
        <tissue evidence="5">Salivary gland</tissue>
    </source>
</reference>
<comment type="subcellular location">
    <subcellularLocation>
        <location evidence="1">Secreted</location>
    </subcellularLocation>
</comment>